<sequence length="305" mass="36041">MSELPLVSILCLSYNQSHYVIESLESIKSQSYKNFEILICDDCSKDDSVYIISNWIKDNPQLKVHFIIHSENKGICKSLNELLNMSSGKYIQVLALDDLLNSDKLEKHVNILETSDENQVMLFSDACLIDSQSKRYQNTFIPYHYKFLSLETGNFYERLLRENFIPAMSCLLKASALKKTGGWDENLTYEDYDMWLRLSKEYNFIYDNELSCSYRLHETNTHKKQNVLDKSIFTIYLKHKDQPIIKNKLLKIIDEAYLNNTLNEDHKEYLLNYGPKTLKEKLILRNAKKMTFDILLFLKKMYRRQ</sequence>
<dbReference type="AlphaFoldDB" id="A0A1N7MS80"/>
<evidence type="ECO:0000313" key="2">
    <source>
        <dbReference type="EMBL" id="SIS88920.1"/>
    </source>
</evidence>
<dbReference type="EMBL" id="FTOV01000003">
    <property type="protein sequence ID" value="SIS88920.1"/>
    <property type="molecule type" value="Genomic_DNA"/>
</dbReference>
<protein>
    <submittedName>
        <fullName evidence="2">Glycosyl transferase family 2</fullName>
    </submittedName>
</protein>
<dbReference type="InterPro" id="IPR001173">
    <property type="entry name" value="Glyco_trans_2-like"/>
</dbReference>
<gene>
    <name evidence="2" type="ORF">SAMN05421785_103444</name>
</gene>
<dbReference type="OrthoDB" id="396512at2"/>
<organism evidence="2 3">
    <name type="scientific">Chryseobacterium gambrini</name>
    <dbReference type="NCBI Taxonomy" id="373672"/>
    <lineage>
        <taxon>Bacteria</taxon>
        <taxon>Pseudomonadati</taxon>
        <taxon>Bacteroidota</taxon>
        <taxon>Flavobacteriia</taxon>
        <taxon>Flavobacteriales</taxon>
        <taxon>Weeksellaceae</taxon>
        <taxon>Chryseobacterium group</taxon>
        <taxon>Chryseobacterium</taxon>
    </lineage>
</organism>
<dbReference type="Gene3D" id="3.90.550.10">
    <property type="entry name" value="Spore Coat Polysaccharide Biosynthesis Protein SpsA, Chain A"/>
    <property type="match status" value="1"/>
</dbReference>
<dbReference type="GO" id="GO:0016740">
    <property type="term" value="F:transferase activity"/>
    <property type="evidence" value="ECO:0007669"/>
    <property type="project" value="UniProtKB-KW"/>
</dbReference>
<name>A0A1N7MS80_9FLAO</name>
<evidence type="ECO:0000313" key="3">
    <source>
        <dbReference type="Proteomes" id="UP000185781"/>
    </source>
</evidence>
<reference evidence="2 3" key="1">
    <citation type="submission" date="2017-01" db="EMBL/GenBank/DDBJ databases">
        <authorList>
            <person name="Mah S.A."/>
            <person name="Swanson W.J."/>
            <person name="Moy G.W."/>
            <person name="Vacquier V.D."/>
        </authorList>
    </citation>
    <scope>NUCLEOTIDE SEQUENCE [LARGE SCALE GENOMIC DNA]</scope>
    <source>
        <strain evidence="2 3">DSM 18014</strain>
    </source>
</reference>
<dbReference type="Pfam" id="PF00535">
    <property type="entry name" value="Glycos_transf_2"/>
    <property type="match status" value="1"/>
</dbReference>
<dbReference type="Proteomes" id="UP000185781">
    <property type="component" value="Unassembled WGS sequence"/>
</dbReference>
<feature type="domain" description="Glycosyltransferase 2-like" evidence="1">
    <location>
        <begin position="8"/>
        <end position="152"/>
    </location>
</feature>
<accession>A0A1N7MS80</accession>
<dbReference type="InterPro" id="IPR050834">
    <property type="entry name" value="Glycosyltransf_2"/>
</dbReference>
<dbReference type="RefSeq" id="WP_076391736.1">
    <property type="nucleotide sequence ID" value="NZ_FTOV01000003.1"/>
</dbReference>
<dbReference type="PANTHER" id="PTHR43685">
    <property type="entry name" value="GLYCOSYLTRANSFERASE"/>
    <property type="match status" value="1"/>
</dbReference>
<proteinExistence type="predicted"/>
<dbReference type="STRING" id="373672.SAMN05421785_103444"/>
<dbReference type="SUPFAM" id="SSF53448">
    <property type="entry name" value="Nucleotide-diphospho-sugar transferases"/>
    <property type="match status" value="1"/>
</dbReference>
<dbReference type="PANTHER" id="PTHR43685:SF11">
    <property type="entry name" value="GLYCOSYLTRANSFERASE TAGX-RELATED"/>
    <property type="match status" value="1"/>
</dbReference>
<dbReference type="InterPro" id="IPR029044">
    <property type="entry name" value="Nucleotide-diphossugar_trans"/>
</dbReference>
<evidence type="ECO:0000259" key="1">
    <source>
        <dbReference type="Pfam" id="PF00535"/>
    </source>
</evidence>
<keyword evidence="2" id="KW-0808">Transferase</keyword>